<evidence type="ECO:0000313" key="4">
    <source>
        <dbReference type="Proteomes" id="UP000007875"/>
    </source>
</evidence>
<evidence type="ECO:0000259" key="2">
    <source>
        <dbReference type="Pfam" id="PF00010"/>
    </source>
</evidence>
<sequence length="317" mass="35448">MQMENPFIEPFNFIIRKRINSSLDKLRTLLPHSVNIRKDMASLLEQTVEYINIMHTVLNEDKPACLNKVYISYRQKTEEIENFRKSLKKNVASNTSGKRMKSEPGNSSWGQSFTNYGQQPTSPSTDIDQYMKHACMPPTYYDAISTRMGTHPWSHQKMQDSIFPPQANYSGQSQGGLISIPMQSGSSTSRSVFYPSNNVPVKQYDGSFTFTHIAENGEITESQKSANASVAKSESWQTVGQSGDRQNKPINTAVDMGTGKIITNNQTIAGAPDWYRGMYGGPNLTNTPQCNKNAPVKPQSPLFDETTMPPPWTSKPV</sequence>
<dbReference type="SUPFAM" id="SSF47459">
    <property type="entry name" value="HLH, helix-loop-helix DNA-binding domain"/>
    <property type="match status" value="1"/>
</dbReference>
<dbReference type="InParanoid" id="H2ZHN1"/>
<dbReference type="GeneTree" id="ENSGT00390000015568"/>
<organism evidence="3 4">
    <name type="scientific">Ciona savignyi</name>
    <name type="common">Pacific transparent sea squirt</name>
    <dbReference type="NCBI Taxonomy" id="51511"/>
    <lineage>
        <taxon>Eukaryota</taxon>
        <taxon>Metazoa</taxon>
        <taxon>Chordata</taxon>
        <taxon>Tunicata</taxon>
        <taxon>Ascidiacea</taxon>
        <taxon>Phlebobranchia</taxon>
        <taxon>Cionidae</taxon>
        <taxon>Ciona</taxon>
    </lineage>
</organism>
<dbReference type="Ensembl" id="ENSCSAVT00000017280.1">
    <property type="protein sequence ID" value="ENSCSAVP00000017097.1"/>
    <property type="gene ID" value="ENSCSAVG00000010052.1"/>
</dbReference>
<reference evidence="3" key="3">
    <citation type="submission" date="2025-09" db="UniProtKB">
        <authorList>
            <consortium name="Ensembl"/>
        </authorList>
    </citation>
    <scope>IDENTIFICATION</scope>
</reference>
<dbReference type="AlphaFoldDB" id="H2ZHN1"/>
<dbReference type="Gene3D" id="4.10.280.10">
    <property type="entry name" value="Helix-loop-helix DNA-binding domain"/>
    <property type="match status" value="1"/>
</dbReference>
<feature type="compositionally biased region" description="Polar residues" evidence="1">
    <location>
        <begin position="104"/>
        <end position="124"/>
    </location>
</feature>
<dbReference type="InterPro" id="IPR036638">
    <property type="entry name" value="HLH_DNA-bd_sf"/>
</dbReference>
<feature type="compositionally biased region" description="Pro residues" evidence="1">
    <location>
        <begin position="308"/>
        <end position="317"/>
    </location>
</feature>
<dbReference type="GO" id="GO:0046983">
    <property type="term" value="F:protein dimerization activity"/>
    <property type="evidence" value="ECO:0007669"/>
    <property type="project" value="InterPro"/>
</dbReference>
<reference evidence="3" key="2">
    <citation type="submission" date="2025-08" db="UniProtKB">
        <authorList>
            <consortium name="Ensembl"/>
        </authorList>
    </citation>
    <scope>IDENTIFICATION</scope>
</reference>
<proteinExistence type="predicted"/>
<feature type="region of interest" description="Disordered" evidence="1">
    <location>
        <begin position="286"/>
        <end position="317"/>
    </location>
</feature>
<feature type="domain" description="BHLH" evidence="2">
    <location>
        <begin position="16"/>
        <end position="52"/>
    </location>
</feature>
<name>H2ZHN1_CIOSA</name>
<accession>H2ZHN1</accession>
<dbReference type="OMA" id="VEYINIM"/>
<feature type="region of interest" description="Disordered" evidence="1">
    <location>
        <begin position="91"/>
        <end position="124"/>
    </location>
</feature>
<protein>
    <recommendedName>
        <fullName evidence="2">BHLH domain-containing protein</fullName>
    </recommendedName>
</protein>
<reference evidence="4" key="1">
    <citation type="submission" date="2003-08" db="EMBL/GenBank/DDBJ databases">
        <authorList>
            <person name="Birren B."/>
            <person name="Nusbaum C."/>
            <person name="Abebe A."/>
            <person name="Abouelleil A."/>
            <person name="Adekoya E."/>
            <person name="Ait-zahra M."/>
            <person name="Allen N."/>
            <person name="Allen T."/>
            <person name="An P."/>
            <person name="Anderson M."/>
            <person name="Anderson S."/>
            <person name="Arachchi H."/>
            <person name="Armbruster J."/>
            <person name="Bachantsang P."/>
            <person name="Baldwin J."/>
            <person name="Barry A."/>
            <person name="Bayul T."/>
            <person name="Blitshsteyn B."/>
            <person name="Bloom T."/>
            <person name="Blye J."/>
            <person name="Boguslavskiy L."/>
            <person name="Borowsky M."/>
            <person name="Boukhgalter B."/>
            <person name="Brunache A."/>
            <person name="Butler J."/>
            <person name="Calixte N."/>
            <person name="Calvo S."/>
            <person name="Camarata J."/>
            <person name="Campo K."/>
            <person name="Chang J."/>
            <person name="Cheshatsang Y."/>
            <person name="Citroen M."/>
            <person name="Collymore A."/>
            <person name="Considine T."/>
            <person name="Cook A."/>
            <person name="Cooke P."/>
            <person name="Corum B."/>
            <person name="Cuomo C."/>
            <person name="David R."/>
            <person name="Dawoe T."/>
            <person name="Degray S."/>
            <person name="Dodge S."/>
            <person name="Dooley K."/>
            <person name="Dorje P."/>
            <person name="Dorjee K."/>
            <person name="Dorris L."/>
            <person name="Duffey N."/>
            <person name="Dupes A."/>
            <person name="Elkins T."/>
            <person name="Engels R."/>
            <person name="Erickson J."/>
            <person name="Farina A."/>
            <person name="Faro S."/>
            <person name="Ferreira P."/>
            <person name="Fischer H."/>
            <person name="Fitzgerald M."/>
            <person name="Foley K."/>
            <person name="Gage D."/>
            <person name="Galagan J."/>
            <person name="Gearin G."/>
            <person name="Gnerre S."/>
            <person name="Gnirke A."/>
            <person name="Goyette A."/>
            <person name="Graham J."/>
            <person name="Grandbois E."/>
            <person name="Gyaltsen K."/>
            <person name="Hafez N."/>
            <person name="Hagopian D."/>
            <person name="Hagos B."/>
            <person name="Hall J."/>
            <person name="Hatcher B."/>
            <person name="Heller A."/>
            <person name="Higgins H."/>
            <person name="Honan T."/>
            <person name="Horn A."/>
            <person name="Houde N."/>
            <person name="Hughes L."/>
            <person name="Hulme W."/>
            <person name="Husby E."/>
            <person name="Iliev I."/>
            <person name="Jaffe D."/>
            <person name="Jones C."/>
            <person name="Kamal M."/>
            <person name="Kamat A."/>
            <person name="Kamvysselis M."/>
            <person name="Karlsson E."/>
            <person name="Kells C."/>
            <person name="Kieu A."/>
            <person name="Kisner P."/>
            <person name="Kodira C."/>
            <person name="Kulbokas E."/>
            <person name="Labutti K."/>
            <person name="Lama D."/>
            <person name="Landers T."/>
            <person name="Leger J."/>
            <person name="Levine S."/>
            <person name="Lewis D."/>
            <person name="Lewis T."/>
            <person name="Lindblad-toh K."/>
            <person name="Liu X."/>
            <person name="Lokyitsang T."/>
            <person name="Lokyitsang Y."/>
            <person name="Lucien O."/>
            <person name="Lui A."/>
            <person name="Ma L.J."/>
            <person name="Mabbitt R."/>
            <person name="Macdonald J."/>
            <person name="Maclean C."/>
            <person name="Major J."/>
            <person name="Manning J."/>
            <person name="Marabella R."/>
            <person name="Maru K."/>
            <person name="Matthews C."/>
            <person name="Mauceli E."/>
            <person name="Mccarthy M."/>
            <person name="Mcdonough S."/>
            <person name="Mcghee T."/>
            <person name="Meldrim J."/>
            <person name="Meneus L."/>
            <person name="Mesirov J."/>
            <person name="Mihalev A."/>
            <person name="Mihova T."/>
            <person name="Mikkelsen T."/>
            <person name="Mlenga V."/>
            <person name="Moru K."/>
            <person name="Mozes J."/>
            <person name="Mulrain L."/>
            <person name="Munson G."/>
            <person name="Naylor J."/>
            <person name="Newes C."/>
            <person name="Nguyen C."/>
            <person name="Nguyen N."/>
            <person name="Nguyen T."/>
            <person name="Nicol R."/>
            <person name="Nielsen C."/>
            <person name="Nizzari M."/>
            <person name="Norbu C."/>
            <person name="Norbu N."/>
            <person name="O'donnell P."/>
            <person name="Okoawo O."/>
            <person name="O'leary S."/>
            <person name="Omotosho B."/>
            <person name="O'neill K."/>
            <person name="Osman S."/>
            <person name="Parker S."/>
            <person name="Perrin D."/>
            <person name="Phunkhang P."/>
            <person name="Piqani B."/>
            <person name="Purcell S."/>
            <person name="Rachupka T."/>
            <person name="Ramasamy U."/>
            <person name="Rameau R."/>
            <person name="Ray V."/>
            <person name="Raymond C."/>
            <person name="Retta R."/>
            <person name="Richardson S."/>
            <person name="Rise C."/>
            <person name="Rodriguez J."/>
            <person name="Rogers J."/>
            <person name="Rogov P."/>
            <person name="Rutman M."/>
            <person name="Schupbach R."/>
            <person name="Seaman C."/>
            <person name="Settipalli S."/>
            <person name="Sharpe T."/>
            <person name="Sheridan J."/>
            <person name="Sherpa N."/>
            <person name="Shi J."/>
            <person name="Smirnov S."/>
            <person name="Smith C."/>
            <person name="Sougnez C."/>
            <person name="Spencer B."/>
            <person name="Stalker J."/>
            <person name="Stange-thomann N."/>
            <person name="Stavropoulos S."/>
            <person name="Stetson K."/>
            <person name="Stone C."/>
            <person name="Stone S."/>
            <person name="Stubbs M."/>
            <person name="Talamas J."/>
            <person name="Tchuinga P."/>
            <person name="Tenzing P."/>
            <person name="Tesfaye S."/>
            <person name="Theodore J."/>
            <person name="Thoulutsang Y."/>
            <person name="Topham K."/>
            <person name="Towey S."/>
            <person name="Tsamla T."/>
            <person name="Tsomo N."/>
            <person name="Vallee D."/>
            <person name="Vassiliev H."/>
            <person name="Venkataraman V."/>
            <person name="Vinson J."/>
            <person name="Vo A."/>
            <person name="Wade C."/>
            <person name="Wang S."/>
            <person name="Wangchuk T."/>
            <person name="Wangdi T."/>
            <person name="Whittaker C."/>
            <person name="Wilkinson J."/>
            <person name="Wu Y."/>
            <person name="Wyman D."/>
            <person name="Yadav S."/>
            <person name="Yang S."/>
            <person name="Yang X."/>
            <person name="Yeager S."/>
            <person name="Yee E."/>
            <person name="Young G."/>
            <person name="Zainoun J."/>
            <person name="Zembeck L."/>
            <person name="Zimmer A."/>
            <person name="Zody M."/>
            <person name="Lander E."/>
        </authorList>
    </citation>
    <scope>NUCLEOTIDE SEQUENCE [LARGE SCALE GENOMIC DNA]</scope>
</reference>
<dbReference type="Pfam" id="PF00010">
    <property type="entry name" value="HLH"/>
    <property type="match status" value="1"/>
</dbReference>
<dbReference type="HOGENOM" id="CLU_076109_0_0_1"/>
<keyword evidence="4" id="KW-1185">Reference proteome</keyword>
<dbReference type="InterPro" id="IPR011598">
    <property type="entry name" value="bHLH_dom"/>
</dbReference>
<dbReference type="Proteomes" id="UP000007875">
    <property type="component" value="Unassembled WGS sequence"/>
</dbReference>
<evidence type="ECO:0000256" key="1">
    <source>
        <dbReference type="SAM" id="MobiDB-lite"/>
    </source>
</evidence>
<evidence type="ECO:0000313" key="3">
    <source>
        <dbReference type="Ensembl" id="ENSCSAVP00000017097.1"/>
    </source>
</evidence>